<accession>A0A1N7GFY4</accession>
<evidence type="ECO:0000313" key="2">
    <source>
        <dbReference type="Proteomes" id="UP000186218"/>
    </source>
</evidence>
<name>A0A1N7GFY4_9NOCA</name>
<dbReference type="InterPro" id="IPR012334">
    <property type="entry name" value="Pectin_lyas_fold"/>
</dbReference>
<organism evidence="1 2">
    <name type="scientific">Williamsia sterculiae</name>
    <dbReference type="NCBI Taxonomy" id="1344003"/>
    <lineage>
        <taxon>Bacteria</taxon>
        <taxon>Bacillati</taxon>
        <taxon>Actinomycetota</taxon>
        <taxon>Actinomycetes</taxon>
        <taxon>Mycobacteriales</taxon>
        <taxon>Nocardiaceae</taxon>
        <taxon>Williamsia</taxon>
    </lineage>
</organism>
<sequence>MSEHVTVTQSSDKVVVTEEGNVTVVTVSAGSALVPDASTTVKGKIKLAGDLGGTADAPTVPGLAAKASKTYVDTQDTSVATAAAAALAAHTSRTDNPHAVTKSQVGLGSVDNTSDASKPVSTATQTALATKVDVVAGKGLSTNDYTTAEQSKLAGIAPGATQNASDAALRDRSTHTGSQAISTVTGLQTALDGKQAALGFAPENPANKGAAGGYAALDATGKVPAGQLPSYVDDVLEYANLAAMPATGETGKIYIALDTNFEYRWSGTAYIRLVASPGSTDALAEGTTNLYFTSARASAAAPVQSVAGKTGTVTLGKSDVGLASVDNTSDLSKPISTATQGALDTKVQLGGDLGGTITVPSVRNVAKVNNVIDFGAVGNAKKYTDGAITAGSSTFTSSSAGFTGADIGKVIIVLNAGVADPSTPWNYGLTATISTVTNATTVTLSTAATASVSGATFHYGTDDSTAFNAALASTASSKVHIPARRYIFGSNLTPASNTLIEGAGYNSLLIFGSGKGFAMDSKSNVQFSNFRTDSSSHNYNDFLFDIYRCNSVTVRDCYLTNIGGFGIFTHTYNTTSSGFWYFNNLIDGLGGNDLIGGGTNDSGASSVLKDMHIYGNTITQDAASGHQYSAAIDIVGIYRVTYSDNNTEGDIFFGFEQWPNALSKIVNNTVKNAKNKTWGTITINGNSSSTASEGSDLIAGNVTENSRIYVNGPSGSIRTYRIAINDNIVNAQSTPSAAITAKYCSLGSIMGNVTRYSGVGILLDNTDHFNVVGNNMMDHVTYGIQEQTGNSNVVSLNQFLTSSVPTPISSVSSSTIVKNNHGLNPELLNAIGSVSTSTTVNRNAGRTQSITLTGNATITFASCLIPGETLTLQYTQDATGSRVPTFSSNVKHAKNSLVLSTTAGAIDFVDYMWDGTYWRETGRALSYAETAPPSGTAGGDLSGSYPNPTVPGLAGKEPTVTAGTTSQYYRGDKTWQTMDKTAVGLANVDNTSDATKNSAVATLTNKTLGSTTLSDGATVTLGTTTGTQIATATTQKLGFFGATPTAQPSASTDLGVALAALGLRASGSYTISTGGTASFTGLLNGGNYQSGINTITGATTLGLTYGGETNYCNASSGAFTVTLPGTTTPGYRFTIKKIDSSANAVTIAGTIDGATNYVLATQYDSVTLVSTATSGTWYTLRAPVSGLVPIANGGTGSSTQNFVDLTTAQTVAGSKTFTSELKANAAITLANNQVIQSSNAAGSFVSLFRINTGTTPDIHLMPDLTTSNFSTVYFGYNSGLKFQWGGGTTKIDSVVFDTANGTTINVAGSTKVRVNSVGLYAGGNVAATSTLQSGGSFATAFTAKTAAYTLTATDSVVSGDTTSAAFNLTLPDASTCTGRQYTLKRISAGSNNLTVATSSSQTIDGASTYVLNAQWKFVVVVSTGSGWLVVGGN</sequence>
<dbReference type="SUPFAM" id="SSF51126">
    <property type="entry name" value="Pectin lyase-like"/>
    <property type="match status" value="1"/>
</dbReference>
<dbReference type="STRING" id="1344003.SAMN05445060_2743"/>
<dbReference type="InterPro" id="IPR011050">
    <property type="entry name" value="Pectin_lyase_fold/virulence"/>
</dbReference>
<proteinExistence type="predicted"/>
<evidence type="ECO:0000313" key="1">
    <source>
        <dbReference type="EMBL" id="SIS11535.1"/>
    </source>
</evidence>
<dbReference type="OrthoDB" id="4571845at2"/>
<dbReference type="Proteomes" id="UP000186218">
    <property type="component" value="Unassembled WGS sequence"/>
</dbReference>
<keyword evidence="2" id="KW-1185">Reference proteome</keyword>
<dbReference type="Gene3D" id="2.160.20.10">
    <property type="entry name" value="Single-stranded right-handed beta-helix, Pectin lyase-like"/>
    <property type="match status" value="1"/>
</dbReference>
<reference evidence="1 2" key="1">
    <citation type="submission" date="2017-01" db="EMBL/GenBank/DDBJ databases">
        <authorList>
            <person name="Mah S.A."/>
            <person name="Swanson W.J."/>
            <person name="Moy G.W."/>
            <person name="Vacquier V.D."/>
        </authorList>
    </citation>
    <scope>NUCLEOTIDE SEQUENCE [LARGE SCALE GENOMIC DNA]</scope>
    <source>
        <strain evidence="1 2">CPCC 203464</strain>
    </source>
</reference>
<dbReference type="RefSeq" id="WP_076480449.1">
    <property type="nucleotide sequence ID" value="NZ_FTNT01000008.1"/>
</dbReference>
<dbReference type="EMBL" id="FTNT01000008">
    <property type="protein sequence ID" value="SIS11535.1"/>
    <property type="molecule type" value="Genomic_DNA"/>
</dbReference>
<gene>
    <name evidence="1" type="ORF">SAMN05445060_2743</name>
</gene>
<protein>
    <submittedName>
        <fullName evidence="1">Uncharacterized protein</fullName>
    </submittedName>
</protein>